<dbReference type="EMBL" id="LN879502">
    <property type="protein sequence ID" value="CUI16887.1"/>
    <property type="molecule type" value="Genomic_DNA"/>
</dbReference>
<dbReference type="Proteomes" id="UP000069902">
    <property type="component" value="Chromosome cPNK"/>
</dbReference>
<dbReference type="Gene3D" id="1.10.287.1490">
    <property type="match status" value="1"/>
</dbReference>
<feature type="coiled-coil region" evidence="1">
    <location>
        <begin position="176"/>
        <end position="423"/>
    </location>
</feature>
<dbReference type="RefSeq" id="WP_059061019.1">
    <property type="nucleotide sequence ID" value="NZ_LN879502.1"/>
</dbReference>
<sequence>MRNNCAIEAKRFYNSDYTQMSYEDFMKKYRDSDDRSCIDARRFTELAVLIISSFSKSFSQLNVAIPALCESIASSKRYRKFKKMNSAHIKEMKRKEIKKRQAINDVVSCSTTATELSEFIEQPQISFKQETSFDIASIMKQLQASVNASMNEKLKKQKKKDKEKQKLIDKENFESKKILEESILQLREDLSQQQNQYQRLKKAETERRREMDELKSVQAYIRIEQTERRREMDELENAQAERRREMNELENARAKNSIGIRQLETNVHELETNIVQLETNVHKLKSAQGELKNAQNELENAQAERHREMDELENAQAKNRIGIRRLETNVHELETNIVQLETKVHKLKSAQDELKSAQDELESAQAKNSIGIRQLETNVHELETNIVQLETNVHKLENAQNKLKSAQAKNSIGIRQLEKAQAERSLAIRQLQANISKLESTQPDSPIKINQLGADIRFIEEQVFVEAEENIGVVERAKRALLLKVEESDDTEREQVNEEVIVTDIQVENLEVKQEISVRQEPFVSEQHYPLHVPIEATRESISILQYLFKMFSRFPFKSINNLFNRLINLKK</sequence>
<keyword evidence="1" id="KW-0175">Coiled coil</keyword>
<gene>
    <name evidence="2" type="ORF">PNK_1270</name>
</gene>
<proteinExistence type="predicted"/>
<dbReference type="KEGG" id="pnl:PNK_1270"/>
<dbReference type="AlphaFoldDB" id="A0A0U5JCN1"/>
<dbReference type="STRING" id="389348.PNK_1270"/>
<protein>
    <submittedName>
        <fullName evidence="2">Uncharacterized protein</fullName>
    </submittedName>
</protein>
<evidence type="ECO:0000313" key="3">
    <source>
        <dbReference type="Proteomes" id="UP000069902"/>
    </source>
</evidence>
<dbReference type="PATRIC" id="fig|389348.3.peg.1418"/>
<accession>A0A0U5JCN1</accession>
<keyword evidence="3" id="KW-1185">Reference proteome</keyword>
<organism evidence="2 3">
    <name type="scientific">Candidatus Protochlamydia naegleriophila</name>
    <dbReference type="NCBI Taxonomy" id="389348"/>
    <lineage>
        <taxon>Bacteria</taxon>
        <taxon>Pseudomonadati</taxon>
        <taxon>Chlamydiota</taxon>
        <taxon>Chlamydiia</taxon>
        <taxon>Parachlamydiales</taxon>
        <taxon>Parachlamydiaceae</taxon>
        <taxon>Candidatus Protochlamydia</taxon>
    </lineage>
</organism>
<name>A0A0U5JCN1_9BACT</name>
<dbReference type="InParanoid" id="A0A0U5JCN1"/>
<evidence type="ECO:0000256" key="1">
    <source>
        <dbReference type="SAM" id="Coils"/>
    </source>
</evidence>
<evidence type="ECO:0000313" key="2">
    <source>
        <dbReference type="EMBL" id="CUI16887.1"/>
    </source>
</evidence>
<reference evidence="3" key="1">
    <citation type="submission" date="2015-09" db="EMBL/GenBank/DDBJ databases">
        <authorList>
            <person name="Bertelli C."/>
        </authorList>
    </citation>
    <scope>NUCLEOTIDE SEQUENCE [LARGE SCALE GENOMIC DNA]</scope>
    <source>
        <strain evidence="3">KNic</strain>
    </source>
</reference>